<keyword evidence="2" id="KW-1185">Reference proteome</keyword>
<dbReference type="EMBL" id="APCN01001986">
    <property type="status" value="NOT_ANNOTATED_CDS"/>
    <property type="molecule type" value="Genomic_DNA"/>
</dbReference>
<evidence type="ECO:0008006" key="3">
    <source>
        <dbReference type="Google" id="ProtNLM"/>
    </source>
</evidence>
<dbReference type="VEuPathDB" id="VectorBase:AARA21_004249"/>
<reference evidence="1" key="1">
    <citation type="submission" date="2022-08" db="UniProtKB">
        <authorList>
            <consortium name="EnsemblMetazoa"/>
        </authorList>
    </citation>
    <scope>IDENTIFICATION</scope>
    <source>
        <strain evidence="1">Dongola</strain>
    </source>
</reference>
<evidence type="ECO:0000313" key="1">
    <source>
        <dbReference type="EnsemblMetazoa" id="AARA006744-PA"/>
    </source>
</evidence>
<dbReference type="VEuPathDB" id="VectorBase:AARA006744"/>
<dbReference type="AlphaFoldDB" id="A0A182HZL6"/>
<proteinExistence type="predicted"/>
<evidence type="ECO:0000313" key="2">
    <source>
        <dbReference type="Proteomes" id="UP000075840"/>
    </source>
</evidence>
<organism evidence="1 2">
    <name type="scientific">Anopheles arabiensis</name>
    <name type="common">Mosquito</name>
    <dbReference type="NCBI Taxonomy" id="7173"/>
    <lineage>
        <taxon>Eukaryota</taxon>
        <taxon>Metazoa</taxon>
        <taxon>Ecdysozoa</taxon>
        <taxon>Arthropoda</taxon>
        <taxon>Hexapoda</taxon>
        <taxon>Insecta</taxon>
        <taxon>Pterygota</taxon>
        <taxon>Neoptera</taxon>
        <taxon>Endopterygota</taxon>
        <taxon>Diptera</taxon>
        <taxon>Nematocera</taxon>
        <taxon>Culicoidea</taxon>
        <taxon>Culicidae</taxon>
        <taxon>Anophelinae</taxon>
        <taxon>Anopheles</taxon>
    </lineage>
</organism>
<accession>A0A182HZL6</accession>
<sequence>MVELALATSFDANDLSEFNRALRNGANVNLRDRDSRYTVFELACKTPGKNQFIRACLNHGAVLSE</sequence>
<dbReference type="Proteomes" id="UP000075840">
    <property type="component" value="Unassembled WGS sequence"/>
</dbReference>
<protein>
    <recommendedName>
        <fullName evidence="3">Ankyrin repeat domain-containing protein</fullName>
    </recommendedName>
</protein>
<dbReference type="EnsemblMetazoa" id="AARA006744-RA">
    <property type="protein sequence ID" value="AARA006744-PA"/>
    <property type="gene ID" value="AARA006744"/>
</dbReference>
<name>A0A182HZL6_ANOAR</name>